<keyword evidence="1" id="KW-0255">Endonuclease</keyword>
<keyword evidence="1" id="KW-0378">Hydrolase</keyword>
<proteinExistence type="predicted"/>
<accession>A0AAV4S6L3</accession>
<gene>
    <name evidence="1" type="primary">AVEN_109256_1</name>
    <name evidence="1" type="ORF">CEXT_326011</name>
</gene>
<dbReference type="AlphaFoldDB" id="A0AAV4S6L3"/>
<dbReference type="PANTHER" id="PTHR47331:SF6">
    <property type="entry name" value="DOUBLECORTIN DOMAIN-CONTAINING PROTEIN"/>
    <property type="match status" value="1"/>
</dbReference>
<dbReference type="GO" id="GO:0004519">
    <property type="term" value="F:endonuclease activity"/>
    <property type="evidence" value="ECO:0007669"/>
    <property type="project" value="UniProtKB-KW"/>
</dbReference>
<evidence type="ECO:0000313" key="2">
    <source>
        <dbReference type="Proteomes" id="UP001054945"/>
    </source>
</evidence>
<evidence type="ECO:0000313" key="1">
    <source>
        <dbReference type="EMBL" id="GIY30143.1"/>
    </source>
</evidence>
<sequence>MWKELQRYAQFKATFTTPTTELGMRLANSITNAFEWRSIKRYFWSDSTTVLTWITKDDNWSVFVKNRVDDIRRYSLPSSWGYILGEENPADLPSRGCKATHLLKTRWWEGPIWMKNRIDEWRIRLTCLVGAVKKKQPIYRGRLDSGRVRYG</sequence>
<organism evidence="1 2">
    <name type="scientific">Caerostris extrusa</name>
    <name type="common">Bark spider</name>
    <name type="synonym">Caerostris bankana</name>
    <dbReference type="NCBI Taxonomy" id="172846"/>
    <lineage>
        <taxon>Eukaryota</taxon>
        <taxon>Metazoa</taxon>
        <taxon>Ecdysozoa</taxon>
        <taxon>Arthropoda</taxon>
        <taxon>Chelicerata</taxon>
        <taxon>Arachnida</taxon>
        <taxon>Araneae</taxon>
        <taxon>Araneomorphae</taxon>
        <taxon>Entelegynae</taxon>
        <taxon>Araneoidea</taxon>
        <taxon>Araneidae</taxon>
        <taxon>Caerostris</taxon>
    </lineage>
</organism>
<keyword evidence="2" id="KW-1185">Reference proteome</keyword>
<dbReference type="EMBL" id="BPLR01009175">
    <property type="protein sequence ID" value="GIY30143.1"/>
    <property type="molecule type" value="Genomic_DNA"/>
</dbReference>
<reference evidence="1 2" key="1">
    <citation type="submission" date="2021-06" db="EMBL/GenBank/DDBJ databases">
        <title>Caerostris extrusa draft genome.</title>
        <authorList>
            <person name="Kono N."/>
            <person name="Arakawa K."/>
        </authorList>
    </citation>
    <scope>NUCLEOTIDE SEQUENCE [LARGE SCALE GENOMIC DNA]</scope>
</reference>
<keyword evidence="1" id="KW-0540">Nuclease</keyword>
<protein>
    <submittedName>
        <fullName evidence="1">Endonuclease</fullName>
    </submittedName>
</protein>
<dbReference type="PANTHER" id="PTHR47331">
    <property type="entry name" value="PHD-TYPE DOMAIN-CONTAINING PROTEIN"/>
    <property type="match status" value="1"/>
</dbReference>
<dbReference type="Proteomes" id="UP001054945">
    <property type="component" value="Unassembled WGS sequence"/>
</dbReference>
<name>A0AAV4S6L3_CAEEX</name>
<comment type="caution">
    <text evidence="1">The sequence shown here is derived from an EMBL/GenBank/DDBJ whole genome shotgun (WGS) entry which is preliminary data.</text>
</comment>